<keyword evidence="2" id="KW-1185">Reference proteome</keyword>
<dbReference type="AlphaFoldDB" id="A0A1B9IK09"/>
<sequence>MASLQYLSLGDEICSGACHSSRAHPSPAKSHHRYPTAYARPSYAYSATRPSIVVVDQPPVTINSVPRRRRTGKVVVKAVECTPSGRTTTRTYVEYGRKSKSKSKGVGYKYRK</sequence>
<evidence type="ECO:0000313" key="2">
    <source>
        <dbReference type="Proteomes" id="UP000092583"/>
    </source>
</evidence>
<reference evidence="1 2" key="1">
    <citation type="submission" date="2013-07" db="EMBL/GenBank/DDBJ databases">
        <title>The Genome Sequence of Kwoniella mangroviensis CBS10435.</title>
        <authorList>
            <consortium name="The Broad Institute Genome Sequencing Platform"/>
            <person name="Cuomo C."/>
            <person name="Litvintseva A."/>
            <person name="Chen Y."/>
            <person name="Heitman J."/>
            <person name="Sun S."/>
            <person name="Springer D."/>
            <person name="Dromer F."/>
            <person name="Young S.K."/>
            <person name="Zeng Q."/>
            <person name="Gargeya S."/>
            <person name="Fitzgerald M."/>
            <person name="Abouelleil A."/>
            <person name="Alvarado L."/>
            <person name="Berlin A.M."/>
            <person name="Chapman S.B."/>
            <person name="Dewar J."/>
            <person name="Goldberg J."/>
            <person name="Griggs A."/>
            <person name="Gujja S."/>
            <person name="Hansen M."/>
            <person name="Howarth C."/>
            <person name="Imamovic A."/>
            <person name="Larimer J."/>
            <person name="McCowan C."/>
            <person name="Murphy C."/>
            <person name="Pearson M."/>
            <person name="Priest M."/>
            <person name="Roberts A."/>
            <person name="Saif S."/>
            <person name="Shea T."/>
            <person name="Sykes S."/>
            <person name="Wortman J."/>
            <person name="Nusbaum C."/>
            <person name="Birren B."/>
        </authorList>
    </citation>
    <scope>NUCLEOTIDE SEQUENCE [LARGE SCALE GENOMIC DNA]</scope>
    <source>
        <strain evidence="1 2">CBS 10435</strain>
    </source>
</reference>
<dbReference type="Proteomes" id="UP000092583">
    <property type="component" value="Unassembled WGS sequence"/>
</dbReference>
<name>A0A1B9IK09_9TREE</name>
<evidence type="ECO:0000313" key="1">
    <source>
        <dbReference type="EMBL" id="OCF56008.1"/>
    </source>
</evidence>
<protein>
    <submittedName>
        <fullName evidence="1">Uncharacterized protein</fullName>
    </submittedName>
</protein>
<dbReference type="EMBL" id="KI669465">
    <property type="protein sequence ID" value="OCF56008.1"/>
    <property type="molecule type" value="Genomic_DNA"/>
</dbReference>
<proteinExistence type="predicted"/>
<organism evidence="1 2">
    <name type="scientific">Kwoniella mangroviensis CBS 10435</name>
    <dbReference type="NCBI Taxonomy" id="1331196"/>
    <lineage>
        <taxon>Eukaryota</taxon>
        <taxon>Fungi</taxon>
        <taxon>Dikarya</taxon>
        <taxon>Basidiomycota</taxon>
        <taxon>Agaricomycotina</taxon>
        <taxon>Tremellomycetes</taxon>
        <taxon>Tremellales</taxon>
        <taxon>Cryptococcaceae</taxon>
        <taxon>Kwoniella</taxon>
    </lineage>
</organism>
<dbReference type="OrthoDB" id="10454619at2759"/>
<accession>A0A1B9IK09</accession>
<reference evidence="2" key="2">
    <citation type="submission" date="2013-12" db="EMBL/GenBank/DDBJ databases">
        <title>Evolution of pathogenesis and genome organization in the Tremellales.</title>
        <authorList>
            <person name="Cuomo C."/>
            <person name="Litvintseva A."/>
            <person name="Heitman J."/>
            <person name="Chen Y."/>
            <person name="Sun S."/>
            <person name="Springer D."/>
            <person name="Dromer F."/>
            <person name="Young S."/>
            <person name="Zeng Q."/>
            <person name="Chapman S."/>
            <person name="Gujja S."/>
            <person name="Saif S."/>
            <person name="Birren B."/>
        </authorList>
    </citation>
    <scope>NUCLEOTIDE SEQUENCE [LARGE SCALE GENOMIC DNA]</scope>
    <source>
        <strain evidence="2">CBS 10435</strain>
    </source>
</reference>
<gene>
    <name evidence="1" type="ORF">L486_06765</name>
</gene>